<dbReference type="GeneID" id="64694189"/>
<name>A0A9P7EVS4_9AGAM</name>
<organism evidence="1 2">
    <name type="scientific">Suillus discolor</name>
    <dbReference type="NCBI Taxonomy" id="1912936"/>
    <lineage>
        <taxon>Eukaryota</taxon>
        <taxon>Fungi</taxon>
        <taxon>Dikarya</taxon>
        <taxon>Basidiomycota</taxon>
        <taxon>Agaricomycotina</taxon>
        <taxon>Agaricomycetes</taxon>
        <taxon>Agaricomycetidae</taxon>
        <taxon>Boletales</taxon>
        <taxon>Suillineae</taxon>
        <taxon>Suillaceae</taxon>
        <taxon>Suillus</taxon>
    </lineage>
</organism>
<comment type="caution">
    <text evidence="1">The sequence shown here is derived from an EMBL/GenBank/DDBJ whole genome shotgun (WGS) entry which is preliminary data.</text>
</comment>
<protein>
    <recommendedName>
        <fullName evidence="3">HAT C-terminal dimerisation domain-containing protein</fullName>
    </recommendedName>
</protein>
<dbReference type="RefSeq" id="XP_041286384.1">
    <property type="nucleotide sequence ID" value="XM_041431930.1"/>
</dbReference>
<accession>A0A9P7EVS4</accession>
<gene>
    <name evidence="1" type="ORF">F5147DRAFT_586493</name>
</gene>
<evidence type="ECO:0008006" key="3">
    <source>
        <dbReference type="Google" id="ProtNLM"/>
    </source>
</evidence>
<dbReference type="Proteomes" id="UP000823399">
    <property type="component" value="Unassembled WGS sequence"/>
</dbReference>
<dbReference type="EMBL" id="JABBWM010000099">
    <property type="protein sequence ID" value="KAG2090999.1"/>
    <property type="molecule type" value="Genomic_DNA"/>
</dbReference>
<sequence>ATSVDVEQLFSRGRLVLSHVHSRLNVQSTRALLCLSYWSRLGLVKNEDVLAVSNLTDVVGDEELELEEGWDQIQLG</sequence>
<evidence type="ECO:0000313" key="1">
    <source>
        <dbReference type="EMBL" id="KAG2090999.1"/>
    </source>
</evidence>
<proteinExistence type="predicted"/>
<feature type="non-terminal residue" evidence="1">
    <location>
        <position position="1"/>
    </location>
</feature>
<evidence type="ECO:0000313" key="2">
    <source>
        <dbReference type="Proteomes" id="UP000823399"/>
    </source>
</evidence>
<reference evidence="1" key="1">
    <citation type="journal article" date="2020" name="New Phytol.">
        <title>Comparative genomics reveals dynamic genome evolution in host specialist ectomycorrhizal fungi.</title>
        <authorList>
            <person name="Lofgren L.A."/>
            <person name="Nguyen N.H."/>
            <person name="Vilgalys R."/>
            <person name="Ruytinx J."/>
            <person name="Liao H.L."/>
            <person name="Branco S."/>
            <person name="Kuo A."/>
            <person name="LaButti K."/>
            <person name="Lipzen A."/>
            <person name="Andreopoulos W."/>
            <person name="Pangilinan J."/>
            <person name="Riley R."/>
            <person name="Hundley H."/>
            <person name="Na H."/>
            <person name="Barry K."/>
            <person name="Grigoriev I.V."/>
            <person name="Stajich J.E."/>
            <person name="Kennedy P.G."/>
        </authorList>
    </citation>
    <scope>NUCLEOTIDE SEQUENCE</scope>
    <source>
        <strain evidence="1">FC423</strain>
    </source>
</reference>
<dbReference type="AlphaFoldDB" id="A0A9P7EVS4"/>
<keyword evidence="2" id="KW-1185">Reference proteome</keyword>
<dbReference type="OrthoDB" id="2686642at2759"/>